<reference evidence="2" key="3">
    <citation type="submission" date="2022-06" db="UniProtKB">
        <authorList>
            <consortium name="EnsemblPlants"/>
        </authorList>
    </citation>
    <scope>IDENTIFICATION</scope>
</reference>
<feature type="compositionally biased region" description="Basic and acidic residues" evidence="1">
    <location>
        <begin position="54"/>
        <end position="66"/>
    </location>
</feature>
<protein>
    <submittedName>
        <fullName evidence="2">Uncharacterized protein</fullName>
    </submittedName>
</protein>
<dbReference type="Gramene" id="TuG1812G0400000405.01.T01">
    <property type="protein sequence ID" value="TuG1812G0400000405.01.T01.cds472850"/>
    <property type="gene ID" value="TuG1812G0400000405.01"/>
</dbReference>
<name>A0A8R7Q1S5_TRIUA</name>
<dbReference type="EnsemblPlants" id="TuG1812G0400000405.01.T01">
    <property type="protein sequence ID" value="TuG1812G0400000405.01.T01.cds472850"/>
    <property type="gene ID" value="TuG1812G0400000405.01"/>
</dbReference>
<keyword evidence="3" id="KW-1185">Reference proteome</keyword>
<organism evidence="2 3">
    <name type="scientific">Triticum urartu</name>
    <name type="common">Red wild einkorn</name>
    <name type="synonym">Crithodium urartu</name>
    <dbReference type="NCBI Taxonomy" id="4572"/>
    <lineage>
        <taxon>Eukaryota</taxon>
        <taxon>Viridiplantae</taxon>
        <taxon>Streptophyta</taxon>
        <taxon>Embryophyta</taxon>
        <taxon>Tracheophyta</taxon>
        <taxon>Spermatophyta</taxon>
        <taxon>Magnoliopsida</taxon>
        <taxon>Liliopsida</taxon>
        <taxon>Poales</taxon>
        <taxon>Poaceae</taxon>
        <taxon>BOP clade</taxon>
        <taxon>Pooideae</taxon>
        <taxon>Triticodae</taxon>
        <taxon>Triticeae</taxon>
        <taxon>Triticinae</taxon>
        <taxon>Triticum</taxon>
    </lineage>
</organism>
<reference evidence="3" key="1">
    <citation type="journal article" date="2013" name="Nature">
        <title>Draft genome of the wheat A-genome progenitor Triticum urartu.</title>
        <authorList>
            <person name="Ling H.Q."/>
            <person name="Zhao S."/>
            <person name="Liu D."/>
            <person name="Wang J."/>
            <person name="Sun H."/>
            <person name="Zhang C."/>
            <person name="Fan H."/>
            <person name="Li D."/>
            <person name="Dong L."/>
            <person name="Tao Y."/>
            <person name="Gao C."/>
            <person name="Wu H."/>
            <person name="Li Y."/>
            <person name="Cui Y."/>
            <person name="Guo X."/>
            <person name="Zheng S."/>
            <person name="Wang B."/>
            <person name="Yu K."/>
            <person name="Liang Q."/>
            <person name="Yang W."/>
            <person name="Lou X."/>
            <person name="Chen J."/>
            <person name="Feng M."/>
            <person name="Jian J."/>
            <person name="Zhang X."/>
            <person name="Luo G."/>
            <person name="Jiang Y."/>
            <person name="Liu J."/>
            <person name="Wang Z."/>
            <person name="Sha Y."/>
            <person name="Zhang B."/>
            <person name="Wu H."/>
            <person name="Tang D."/>
            <person name="Shen Q."/>
            <person name="Xue P."/>
            <person name="Zou S."/>
            <person name="Wang X."/>
            <person name="Liu X."/>
            <person name="Wang F."/>
            <person name="Yang Y."/>
            <person name="An X."/>
            <person name="Dong Z."/>
            <person name="Zhang K."/>
            <person name="Zhang X."/>
            <person name="Luo M.C."/>
            <person name="Dvorak J."/>
            <person name="Tong Y."/>
            <person name="Wang J."/>
            <person name="Yang H."/>
            <person name="Li Z."/>
            <person name="Wang D."/>
            <person name="Zhang A."/>
            <person name="Wang J."/>
        </authorList>
    </citation>
    <scope>NUCLEOTIDE SEQUENCE</scope>
    <source>
        <strain evidence="3">cv. G1812</strain>
    </source>
</reference>
<evidence type="ECO:0000313" key="2">
    <source>
        <dbReference type="EnsemblPlants" id="TuG1812G0400000405.01.T01.cds472850"/>
    </source>
</evidence>
<evidence type="ECO:0000313" key="3">
    <source>
        <dbReference type="Proteomes" id="UP000015106"/>
    </source>
</evidence>
<accession>A0A8R7Q1S5</accession>
<dbReference type="AlphaFoldDB" id="A0A8R7Q1S5"/>
<dbReference type="Proteomes" id="UP000015106">
    <property type="component" value="Chromosome 4"/>
</dbReference>
<feature type="region of interest" description="Disordered" evidence="1">
    <location>
        <begin position="54"/>
        <end position="79"/>
    </location>
</feature>
<proteinExistence type="predicted"/>
<evidence type="ECO:0000256" key="1">
    <source>
        <dbReference type="SAM" id="MobiDB-lite"/>
    </source>
</evidence>
<reference evidence="2" key="2">
    <citation type="submission" date="2018-03" db="EMBL/GenBank/DDBJ databases">
        <title>The Triticum urartu genome reveals the dynamic nature of wheat genome evolution.</title>
        <authorList>
            <person name="Ling H."/>
            <person name="Ma B."/>
            <person name="Shi X."/>
            <person name="Liu H."/>
            <person name="Dong L."/>
            <person name="Sun H."/>
            <person name="Cao Y."/>
            <person name="Gao Q."/>
            <person name="Zheng S."/>
            <person name="Li Y."/>
            <person name="Yu Y."/>
            <person name="Du H."/>
            <person name="Qi M."/>
            <person name="Li Y."/>
            <person name="Yu H."/>
            <person name="Cui Y."/>
            <person name="Wang N."/>
            <person name="Chen C."/>
            <person name="Wu H."/>
            <person name="Zhao Y."/>
            <person name="Zhang J."/>
            <person name="Li Y."/>
            <person name="Zhou W."/>
            <person name="Zhang B."/>
            <person name="Hu W."/>
            <person name="Eijk M."/>
            <person name="Tang J."/>
            <person name="Witsenboer H."/>
            <person name="Zhao S."/>
            <person name="Li Z."/>
            <person name="Zhang A."/>
            <person name="Wang D."/>
            <person name="Liang C."/>
        </authorList>
    </citation>
    <scope>NUCLEOTIDE SEQUENCE [LARGE SCALE GENOMIC DNA]</scope>
    <source>
        <strain evidence="2">cv. G1812</strain>
    </source>
</reference>
<sequence length="153" mass="16063">MSSRCVLIVAKGAVDAEQHVKPEPEWSAAAGKQSNTCKGSPRCPRWLGYQATRRESPHVGGGRETRAAGAPVVGGVQDTGQPEQRVLHGLPPPCWSKGILFVGLLKLSPVMNTSAYARSNPTSTTCTPISMVVVGCDTPSLSTAAGRLADNRI</sequence>